<keyword evidence="1" id="KW-0812">Transmembrane</keyword>
<keyword evidence="3" id="KW-1185">Reference proteome</keyword>
<keyword evidence="1" id="KW-1133">Transmembrane helix</keyword>
<evidence type="ECO:0000256" key="1">
    <source>
        <dbReference type="SAM" id="Phobius"/>
    </source>
</evidence>
<dbReference type="AlphaFoldDB" id="A0A5B7J9U2"/>
<gene>
    <name evidence="2" type="ORF">E2C01_084643</name>
</gene>
<evidence type="ECO:0000313" key="3">
    <source>
        <dbReference type="Proteomes" id="UP000324222"/>
    </source>
</evidence>
<dbReference type="EMBL" id="VSRR010081853">
    <property type="protein sequence ID" value="MPC89688.1"/>
    <property type="molecule type" value="Genomic_DNA"/>
</dbReference>
<name>A0A5B7J9U2_PORTR</name>
<protein>
    <submittedName>
        <fullName evidence="2">Uncharacterized protein</fullName>
    </submittedName>
</protein>
<reference evidence="2 3" key="1">
    <citation type="submission" date="2019-05" db="EMBL/GenBank/DDBJ databases">
        <title>Another draft genome of Portunus trituberculatus and its Hox gene families provides insights of decapod evolution.</title>
        <authorList>
            <person name="Jeong J.-H."/>
            <person name="Song I."/>
            <person name="Kim S."/>
            <person name="Choi T."/>
            <person name="Kim D."/>
            <person name="Ryu S."/>
            <person name="Kim W."/>
        </authorList>
    </citation>
    <scope>NUCLEOTIDE SEQUENCE [LARGE SCALE GENOMIC DNA]</scope>
    <source>
        <tissue evidence="2">Muscle</tissue>
    </source>
</reference>
<sequence>MLKEAGILDLWLAQEITNATQCLRPPSADRSTGIAALTVEALAGSFLLLGGGLATSIAVFFLEVALRRR</sequence>
<organism evidence="2 3">
    <name type="scientific">Portunus trituberculatus</name>
    <name type="common">Swimming crab</name>
    <name type="synonym">Neptunus trituberculatus</name>
    <dbReference type="NCBI Taxonomy" id="210409"/>
    <lineage>
        <taxon>Eukaryota</taxon>
        <taxon>Metazoa</taxon>
        <taxon>Ecdysozoa</taxon>
        <taxon>Arthropoda</taxon>
        <taxon>Crustacea</taxon>
        <taxon>Multicrustacea</taxon>
        <taxon>Malacostraca</taxon>
        <taxon>Eumalacostraca</taxon>
        <taxon>Eucarida</taxon>
        <taxon>Decapoda</taxon>
        <taxon>Pleocyemata</taxon>
        <taxon>Brachyura</taxon>
        <taxon>Eubrachyura</taxon>
        <taxon>Portunoidea</taxon>
        <taxon>Portunidae</taxon>
        <taxon>Portuninae</taxon>
        <taxon>Portunus</taxon>
    </lineage>
</organism>
<keyword evidence="1" id="KW-0472">Membrane</keyword>
<comment type="caution">
    <text evidence="2">The sequence shown here is derived from an EMBL/GenBank/DDBJ whole genome shotgun (WGS) entry which is preliminary data.</text>
</comment>
<dbReference type="OrthoDB" id="6356705at2759"/>
<accession>A0A5B7J9U2</accession>
<dbReference type="Proteomes" id="UP000324222">
    <property type="component" value="Unassembled WGS sequence"/>
</dbReference>
<proteinExistence type="predicted"/>
<feature type="transmembrane region" description="Helical" evidence="1">
    <location>
        <begin position="46"/>
        <end position="66"/>
    </location>
</feature>
<evidence type="ECO:0000313" key="2">
    <source>
        <dbReference type="EMBL" id="MPC89688.1"/>
    </source>
</evidence>